<dbReference type="SMART" id="SM00421">
    <property type="entry name" value="HTH_LUXR"/>
    <property type="match status" value="1"/>
</dbReference>
<evidence type="ECO:0000256" key="2">
    <source>
        <dbReference type="PROSITE-ProRule" id="PRU00169"/>
    </source>
</evidence>
<dbReference type="SUPFAM" id="SSF52172">
    <property type="entry name" value="CheY-like"/>
    <property type="match status" value="1"/>
</dbReference>
<feature type="domain" description="Response regulatory" evidence="3">
    <location>
        <begin position="9"/>
        <end position="128"/>
    </location>
</feature>
<dbReference type="SUPFAM" id="SSF46894">
    <property type="entry name" value="C-terminal effector domain of the bipartite response regulators"/>
    <property type="match status" value="1"/>
</dbReference>
<keyword evidence="1" id="KW-0238">DNA-binding</keyword>
<dbReference type="PRINTS" id="PR00038">
    <property type="entry name" value="HTHLUXR"/>
</dbReference>
<dbReference type="InterPro" id="IPR016032">
    <property type="entry name" value="Sig_transdc_resp-reg_C-effctor"/>
</dbReference>
<evidence type="ECO:0000256" key="1">
    <source>
        <dbReference type="ARBA" id="ARBA00023125"/>
    </source>
</evidence>
<feature type="modified residue" description="4-aspartylphosphate" evidence="2">
    <location>
        <position position="60"/>
    </location>
</feature>
<organism evidence="4 5">
    <name type="scientific">Pelosinus baikalensis</name>
    <dbReference type="NCBI Taxonomy" id="2892015"/>
    <lineage>
        <taxon>Bacteria</taxon>
        <taxon>Bacillati</taxon>
        <taxon>Bacillota</taxon>
        <taxon>Negativicutes</taxon>
        <taxon>Selenomonadales</taxon>
        <taxon>Sporomusaceae</taxon>
        <taxon>Pelosinus</taxon>
    </lineage>
</organism>
<dbReference type="EMBL" id="JAJHJB010000019">
    <property type="protein sequence ID" value="MCC5466492.1"/>
    <property type="molecule type" value="Genomic_DNA"/>
</dbReference>
<dbReference type="Proteomes" id="UP001165492">
    <property type="component" value="Unassembled WGS sequence"/>
</dbReference>
<dbReference type="PANTHER" id="PTHR45566">
    <property type="entry name" value="HTH-TYPE TRANSCRIPTIONAL REGULATOR YHJB-RELATED"/>
    <property type="match status" value="1"/>
</dbReference>
<evidence type="ECO:0000259" key="3">
    <source>
        <dbReference type="PROSITE" id="PS50110"/>
    </source>
</evidence>
<comment type="caution">
    <text evidence="4">The sequence shown here is derived from an EMBL/GenBank/DDBJ whole genome shotgun (WGS) entry which is preliminary data.</text>
</comment>
<accession>A0ABS8HTI6</accession>
<proteinExistence type="predicted"/>
<dbReference type="InterPro" id="IPR000792">
    <property type="entry name" value="Tscrpt_reg_LuxR_C"/>
</dbReference>
<name>A0ABS8HTI6_9FIRM</name>
<gene>
    <name evidence="4" type="ORF">LMF89_14160</name>
</gene>
<keyword evidence="5" id="KW-1185">Reference proteome</keyword>
<dbReference type="InterPro" id="IPR051015">
    <property type="entry name" value="EvgA-like"/>
</dbReference>
<dbReference type="PROSITE" id="PS50110">
    <property type="entry name" value="RESPONSE_REGULATORY"/>
    <property type="match status" value="1"/>
</dbReference>
<keyword evidence="2" id="KW-0597">Phosphoprotein</keyword>
<dbReference type="InterPro" id="IPR011006">
    <property type="entry name" value="CheY-like_superfamily"/>
</dbReference>
<dbReference type="InterPro" id="IPR001789">
    <property type="entry name" value="Sig_transdc_resp-reg_receiver"/>
</dbReference>
<evidence type="ECO:0000313" key="4">
    <source>
        <dbReference type="EMBL" id="MCC5466492.1"/>
    </source>
</evidence>
<dbReference type="Pfam" id="PF00072">
    <property type="entry name" value="Response_reg"/>
    <property type="match status" value="1"/>
</dbReference>
<evidence type="ECO:0000313" key="5">
    <source>
        <dbReference type="Proteomes" id="UP001165492"/>
    </source>
</evidence>
<sequence length="219" mass="25287">MVFKMTRINVAIIDTNQEFISRLTRYLDSSKDILVVSTVTKKSQALKLPEIYDIDIMLIDINLGEKGCEGISVANEIVTSYFQKPKLIMLTNYNDEELVRKSFIAGAVYYILKSNYKMLPVIIRQIHNNDFPIESVIRDYADLMKDKILKSKFLLSDSEIAIYKLAEKGGKKSKIIEDLYISESTYKKHVNSILKKIKSAKNIRQAVEKFKEYFVAYKS</sequence>
<dbReference type="Gene3D" id="3.40.50.2300">
    <property type="match status" value="1"/>
</dbReference>
<protein>
    <submittedName>
        <fullName evidence="4">Response regulator</fullName>
    </submittedName>
</protein>
<dbReference type="PANTHER" id="PTHR45566:SF1">
    <property type="entry name" value="HTH-TYPE TRANSCRIPTIONAL REGULATOR YHJB-RELATED"/>
    <property type="match status" value="1"/>
</dbReference>
<dbReference type="SMART" id="SM00448">
    <property type="entry name" value="REC"/>
    <property type="match status" value="1"/>
</dbReference>
<reference evidence="4" key="1">
    <citation type="submission" date="2021-11" db="EMBL/GenBank/DDBJ databases">
        <title>Description of a new species Pelosinus isolated from the bottom sediments of Lake Baikal.</title>
        <authorList>
            <person name="Zakharyuk A."/>
        </authorList>
    </citation>
    <scope>NUCLEOTIDE SEQUENCE</scope>
    <source>
        <strain evidence="4">Bkl1</strain>
    </source>
</reference>